<proteinExistence type="predicted"/>
<evidence type="ECO:0000313" key="2">
    <source>
        <dbReference type="Proteomes" id="UP001156318"/>
    </source>
</evidence>
<dbReference type="Proteomes" id="UP001156318">
    <property type="component" value="Chromosome"/>
</dbReference>
<evidence type="ECO:0000313" key="1">
    <source>
        <dbReference type="EMBL" id="UYU30262.1"/>
    </source>
</evidence>
<dbReference type="EMBL" id="CP074352">
    <property type="protein sequence ID" value="UYU30262.1"/>
    <property type="molecule type" value="Genomic_DNA"/>
</dbReference>
<accession>A0ABY6J8T7</accession>
<keyword evidence="2" id="KW-1185">Reference proteome</keyword>
<reference evidence="1 2" key="1">
    <citation type="submission" date="2021-05" db="EMBL/GenBank/DDBJ databases">
        <title>Isolation, identification, and the growth promoting effects of Pantoea dispersa strain YSD J2 from the aboveground leaves of Cyperus esculentus L.Var. Sativus.</title>
        <authorList>
            <person name="Wang S."/>
            <person name="Tang X.M."/>
            <person name="Huang Y.N."/>
        </authorList>
    </citation>
    <scope>NUCLEOTIDE SEQUENCE [LARGE SCALE GENOMIC DNA]</scope>
    <source>
        <strain evidence="2">YSD YN2</strain>
    </source>
</reference>
<dbReference type="PROSITE" id="PS51257">
    <property type="entry name" value="PROKAR_LIPOPROTEIN"/>
    <property type="match status" value="1"/>
</dbReference>
<protein>
    <submittedName>
        <fullName evidence="1">Cor protein</fullName>
    </submittedName>
</protein>
<organism evidence="1 2">
    <name type="scientific">Siccibacter colletis</name>
    <dbReference type="NCBI Taxonomy" id="1505757"/>
    <lineage>
        <taxon>Bacteria</taxon>
        <taxon>Pseudomonadati</taxon>
        <taxon>Pseudomonadota</taxon>
        <taxon>Gammaproteobacteria</taxon>
        <taxon>Enterobacterales</taxon>
        <taxon>Enterobacteriaceae</taxon>
        <taxon>Siccibacter</taxon>
    </lineage>
</organism>
<name>A0ABY6J8T7_9ENTR</name>
<sequence length="75" mass="8360">MKRLIIAFCAFSLAACSGIEKQNPVCTATASIGGAEYSVNIYGVRKISERTEFKAGYPFNWRWVNKSNFIISTCE</sequence>
<gene>
    <name evidence="1" type="ORF">KFZ77_10130</name>
</gene>
<dbReference type="RefSeq" id="WP_264384081.1">
    <property type="nucleotide sequence ID" value="NZ_CP074352.1"/>
</dbReference>